<dbReference type="Proteomes" id="UP001431693">
    <property type="component" value="Unassembled WGS sequence"/>
</dbReference>
<reference evidence="1" key="1">
    <citation type="submission" date="2023-05" db="EMBL/GenBank/DDBJ databases">
        <title>[olsenella] sp. nov., isolated from a pig farm feces dump.</title>
        <authorList>
            <person name="Chang Y.-H."/>
        </authorList>
    </citation>
    <scope>NUCLEOTIDE SEQUENCE</scope>
    <source>
        <strain evidence="1">YH-ols2217</strain>
    </source>
</reference>
<organism evidence="1 2">
    <name type="scientific">Kribbibacterium absianum</name>
    <dbReference type="NCBI Taxonomy" id="3044210"/>
    <lineage>
        <taxon>Bacteria</taxon>
        <taxon>Bacillati</taxon>
        <taxon>Actinomycetota</taxon>
        <taxon>Coriobacteriia</taxon>
        <taxon>Coriobacteriales</taxon>
        <taxon>Kribbibacteriaceae</taxon>
        <taxon>Kribbibacterium</taxon>
    </lineage>
</organism>
<dbReference type="EMBL" id="JASJEX010000003">
    <property type="protein sequence ID" value="MDJ1129971.1"/>
    <property type="molecule type" value="Genomic_DNA"/>
</dbReference>
<name>A0ABT6ZMU3_9ACTN</name>
<comment type="caution">
    <text evidence="1">The sequence shown here is derived from an EMBL/GenBank/DDBJ whole genome shotgun (WGS) entry which is preliminary data.</text>
</comment>
<protein>
    <submittedName>
        <fullName evidence="1">Uncharacterized protein</fullName>
    </submittedName>
</protein>
<keyword evidence="2" id="KW-1185">Reference proteome</keyword>
<proteinExistence type="predicted"/>
<evidence type="ECO:0000313" key="2">
    <source>
        <dbReference type="Proteomes" id="UP001431693"/>
    </source>
</evidence>
<dbReference type="RefSeq" id="WP_283713095.1">
    <property type="nucleotide sequence ID" value="NZ_JASJEW010000002.1"/>
</dbReference>
<gene>
    <name evidence="1" type="ORF">QJ043_07755</name>
</gene>
<sequence>MSEERGRGFTPCCCSNETRAALLGPDVPPHEREHRARLLARLDEKVAREGRYRAPEDPDGAVQFLPYKSLKGWDLLVREEVRRANETEP</sequence>
<evidence type="ECO:0000313" key="1">
    <source>
        <dbReference type="EMBL" id="MDJ1129971.1"/>
    </source>
</evidence>
<accession>A0ABT6ZMU3</accession>